<dbReference type="EMBL" id="JAUUTY010000506">
    <property type="protein sequence ID" value="KAK1601115.1"/>
    <property type="molecule type" value="Genomic_DNA"/>
</dbReference>
<dbReference type="InterPro" id="IPR036047">
    <property type="entry name" value="F-box-like_dom_sf"/>
</dbReference>
<protein>
    <recommendedName>
        <fullName evidence="4">F-box domain-containing protein</fullName>
    </recommendedName>
</protein>
<dbReference type="AlphaFoldDB" id="A0AAD8VDY9"/>
<comment type="caution">
    <text evidence="2">The sequence shown here is derived from an EMBL/GenBank/DDBJ whole genome shotgun (WGS) entry which is preliminary data.</text>
</comment>
<evidence type="ECO:0008006" key="4">
    <source>
        <dbReference type="Google" id="ProtNLM"/>
    </source>
</evidence>
<proteinExistence type="predicted"/>
<keyword evidence="3" id="KW-1185">Reference proteome</keyword>
<name>A0AAD8VDY9_LOLMU</name>
<gene>
    <name evidence="2" type="ORF">QYE76_007963</name>
    <name evidence="1" type="ORF">QYE76_017868</name>
</gene>
<evidence type="ECO:0000313" key="2">
    <source>
        <dbReference type="EMBL" id="KAK1601115.1"/>
    </source>
</evidence>
<evidence type="ECO:0000313" key="3">
    <source>
        <dbReference type="Proteomes" id="UP001231189"/>
    </source>
</evidence>
<dbReference type="EMBL" id="JAUUTY010000520">
    <property type="protein sequence ID" value="KAK1601022.1"/>
    <property type="molecule type" value="Genomic_DNA"/>
</dbReference>
<dbReference type="PANTHER" id="PTHR34591">
    <property type="entry name" value="OS03G0653100 PROTEIN-RELATED"/>
    <property type="match status" value="1"/>
</dbReference>
<dbReference type="PANTHER" id="PTHR34591:SF39">
    <property type="entry name" value="F-BOX DOMAIN-CONTAINING PROTEIN"/>
    <property type="match status" value="1"/>
</dbReference>
<dbReference type="SUPFAM" id="SSF81383">
    <property type="entry name" value="F-box domain"/>
    <property type="match status" value="1"/>
</dbReference>
<reference evidence="2" key="1">
    <citation type="submission" date="2023-07" db="EMBL/GenBank/DDBJ databases">
        <title>A chromosome-level genome assembly of Lolium multiflorum.</title>
        <authorList>
            <person name="Chen Y."/>
            <person name="Copetti D."/>
            <person name="Kolliker R."/>
            <person name="Studer B."/>
        </authorList>
    </citation>
    <scope>NUCLEOTIDE SEQUENCE</scope>
    <source>
        <strain evidence="2">02402/16</strain>
        <tissue evidence="2">Leaf</tissue>
    </source>
</reference>
<dbReference type="Proteomes" id="UP001231189">
    <property type="component" value="Unassembled WGS sequence"/>
</dbReference>
<accession>A0AAD8VDY9</accession>
<organism evidence="2 3">
    <name type="scientific">Lolium multiflorum</name>
    <name type="common">Italian ryegrass</name>
    <name type="synonym">Lolium perenne subsp. multiflorum</name>
    <dbReference type="NCBI Taxonomy" id="4521"/>
    <lineage>
        <taxon>Eukaryota</taxon>
        <taxon>Viridiplantae</taxon>
        <taxon>Streptophyta</taxon>
        <taxon>Embryophyta</taxon>
        <taxon>Tracheophyta</taxon>
        <taxon>Spermatophyta</taxon>
        <taxon>Magnoliopsida</taxon>
        <taxon>Liliopsida</taxon>
        <taxon>Poales</taxon>
        <taxon>Poaceae</taxon>
        <taxon>BOP clade</taxon>
        <taxon>Pooideae</taxon>
        <taxon>Poodae</taxon>
        <taxon>Poeae</taxon>
        <taxon>Poeae Chloroplast Group 2 (Poeae type)</taxon>
        <taxon>Loliodinae</taxon>
        <taxon>Loliinae</taxon>
        <taxon>Lolium</taxon>
    </lineage>
</organism>
<evidence type="ECO:0000313" key="1">
    <source>
        <dbReference type="EMBL" id="KAK1601022.1"/>
    </source>
</evidence>
<sequence length="511" mass="58945">MDPTEALPDNALANILRRLPVRDLAVSRCVRKAWCAVVNVHRLLLPHVLPRSVCGLFVNYIDYERPRFFARPSMELPAINGDLGYLPGYNTGHHQIVDHCNGLLIYGTEWTTEFFVTNPATRRWESLPRLDAQNYNTYLVFDPTVSPHYEVFAIPMVPEKIIPVKKPSNSEELSQFSGPYCLNELFLLLEDTPPVKDLEEEYEDGPSELSSQETIEEETIEEDDLLAISALSPTECTGKQDDPEAEWPPSSWMLDVFSSSTKQWQKRLFVRQGEALETVATVRLDRLNPTEWGPRWRYSVYWEGALYVHCRGAFVVRLLLQDGKYQLVKTPINIEESQHAEPYLGKSEKGIYFATVHCHSELRVWIFNVSGGQISWELKHHIDLNPQTMIYQPKVINETWFLYGDNDEDGTNKILGRENCEWNSDDDNILNIDDDYEFSNSYYSFLGFHPYKEIVFLEVSSFRGVAYHLNSSKVHYLGKFRPKDYYQGHSNGIYETFPYTPCMVGELSECG</sequence>